<protein>
    <submittedName>
        <fullName evidence="1">Uncharacterized protein</fullName>
    </submittedName>
</protein>
<sequence length="112" mass="13102">MPRSDNHQVNIRVNEAEYAKIQASAQMMGLSVPKYCKHLIMQSKLREPKFSEDEYHQIRVDLLRIGNNINQMARRLNQAYNESEITSEELAILNITLSKLDDEVAMVWQQLR</sequence>
<dbReference type="Proteomes" id="UP000235484">
    <property type="component" value="Unassembled WGS sequence"/>
</dbReference>
<proteinExistence type="predicted"/>
<accession>A0A0U5JVX7</accession>
<name>A0A0U5JVX7_LIMRT</name>
<dbReference type="EMBL" id="LN887590">
    <property type="protein sequence ID" value="CUR41043.1"/>
    <property type="molecule type" value="Genomic_DNA"/>
</dbReference>
<evidence type="ECO:0000313" key="1">
    <source>
        <dbReference type="EMBL" id="CUR41043.1"/>
    </source>
</evidence>
<dbReference type="AlphaFoldDB" id="A0A0U5JVX7"/>
<reference evidence="2" key="1">
    <citation type="submission" date="2015-10" db="EMBL/GenBank/DDBJ databases">
        <authorList>
            <person name="Crossman L.C."/>
        </authorList>
    </citation>
    <scope>NUCLEOTIDE SEQUENCE [LARGE SCALE GENOMIC DNA]</scope>
    <source>
        <strain evidence="2">20-2</strain>
    </source>
</reference>
<dbReference type="Pfam" id="PF21983">
    <property type="entry name" value="NikA-like"/>
    <property type="match status" value="1"/>
</dbReference>
<gene>
    <name evidence="1" type="ORF">LRLP16767_LR202_01103</name>
</gene>
<organism evidence="1 2">
    <name type="scientific">Limosilactobacillus reuteri</name>
    <name type="common">Lactobacillus reuteri</name>
    <dbReference type="NCBI Taxonomy" id="1598"/>
    <lineage>
        <taxon>Bacteria</taxon>
        <taxon>Bacillati</taxon>
        <taxon>Bacillota</taxon>
        <taxon>Bacilli</taxon>
        <taxon>Lactobacillales</taxon>
        <taxon>Lactobacillaceae</taxon>
        <taxon>Limosilactobacillus</taxon>
    </lineage>
</organism>
<evidence type="ECO:0000313" key="2">
    <source>
        <dbReference type="Proteomes" id="UP000235484"/>
    </source>
</evidence>
<dbReference type="InterPro" id="IPR053842">
    <property type="entry name" value="NikA-like"/>
</dbReference>
<dbReference type="RefSeq" id="WP_102816355.1">
    <property type="nucleotide sequence ID" value="NZ_LN887590.1"/>
</dbReference>